<accession>A0A163YFX3</accession>
<feature type="transmembrane region" description="Helical" evidence="1">
    <location>
        <begin position="20"/>
        <end position="41"/>
    </location>
</feature>
<evidence type="ECO:0000313" key="3">
    <source>
        <dbReference type="Proteomes" id="UP000214606"/>
    </source>
</evidence>
<proteinExistence type="predicted"/>
<dbReference type="Proteomes" id="UP000214606">
    <property type="component" value="Chromosome"/>
</dbReference>
<dbReference type="RefSeq" id="WP_066251194.1">
    <property type="nucleotide sequence ID" value="NZ_CP017703.1"/>
</dbReference>
<accession>A0A223E166</accession>
<gene>
    <name evidence="2" type="ORF">AP3564_00525</name>
</gene>
<organism evidence="2 3">
    <name type="scientific">Aeribacillus pallidus</name>
    <dbReference type="NCBI Taxonomy" id="33936"/>
    <lineage>
        <taxon>Bacteria</taxon>
        <taxon>Bacillati</taxon>
        <taxon>Bacillota</taxon>
        <taxon>Bacilli</taxon>
        <taxon>Bacillales</taxon>
        <taxon>Bacillaceae</taxon>
        <taxon>Aeribacillus</taxon>
    </lineage>
</organism>
<dbReference type="AlphaFoldDB" id="A0A163YFX3"/>
<keyword evidence="1" id="KW-1133">Transmembrane helix</keyword>
<evidence type="ECO:0000256" key="1">
    <source>
        <dbReference type="SAM" id="Phobius"/>
    </source>
</evidence>
<dbReference type="EMBL" id="CP017703">
    <property type="protein sequence ID" value="ASS88941.1"/>
    <property type="molecule type" value="Genomic_DNA"/>
</dbReference>
<sequence length="60" mass="7025">MIESIIDFILGPYGRMVSDFYIEHQFIINSIVLAVAFYKLFKNKSKGVRSEQDMKVHNEN</sequence>
<protein>
    <submittedName>
        <fullName evidence="2">Uncharacterized protein</fullName>
    </submittedName>
</protein>
<name>A0A163YFX3_9BACI</name>
<keyword evidence="1" id="KW-0472">Membrane</keyword>
<evidence type="ECO:0000313" key="2">
    <source>
        <dbReference type="EMBL" id="ASS88941.1"/>
    </source>
</evidence>
<keyword evidence="1" id="KW-0812">Transmembrane</keyword>
<dbReference type="KEGG" id="apak:AP3564_00525"/>
<reference evidence="2 3" key="1">
    <citation type="submission" date="2016-10" db="EMBL/GenBank/DDBJ databases">
        <title>The whole genome sequencing and assembly of Aeribacillus pallidus KCTC3564 strain.</title>
        <authorList>
            <person name="Lee Y.-J."/>
            <person name="Park M.-K."/>
            <person name="Yi H."/>
            <person name="Bahn Y.-S."/>
            <person name="Kim J.F."/>
            <person name="Lee D.-W."/>
        </authorList>
    </citation>
    <scope>NUCLEOTIDE SEQUENCE [LARGE SCALE GENOMIC DNA]</scope>
    <source>
        <strain evidence="2 3">KCTC3564</strain>
    </source>
</reference>